<dbReference type="GO" id="GO:0000155">
    <property type="term" value="F:phosphorelay sensor kinase activity"/>
    <property type="evidence" value="ECO:0007669"/>
    <property type="project" value="InterPro"/>
</dbReference>
<organism evidence="10 11">
    <name type="scientific">Roseiflexus castenholzii (strain DSM 13941 / HLO8)</name>
    <dbReference type="NCBI Taxonomy" id="383372"/>
    <lineage>
        <taxon>Bacteria</taxon>
        <taxon>Bacillati</taxon>
        <taxon>Chloroflexota</taxon>
        <taxon>Chloroflexia</taxon>
        <taxon>Chloroflexales</taxon>
        <taxon>Roseiflexineae</taxon>
        <taxon>Roseiflexaceae</taxon>
        <taxon>Roseiflexus</taxon>
    </lineage>
</organism>
<dbReference type="PROSITE" id="PS50109">
    <property type="entry name" value="HIS_KIN"/>
    <property type="match status" value="1"/>
</dbReference>
<evidence type="ECO:0000256" key="4">
    <source>
        <dbReference type="ARBA" id="ARBA00022679"/>
    </source>
</evidence>
<feature type="domain" description="Histidine kinase" evidence="8">
    <location>
        <begin position="487"/>
        <end position="701"/>
    </location>
</feature>
<dbReference type="Pfam" id="PF00512">
    <property type="entry name" value="HisKA"/>
    <property type="match status" value="1"/>
</dbReference>
<keyword evidence="11" id="KW-1185">Reference proteome</keyword>
<dbReference type="SMART" id="SM00065">
    <property type="entry name" value="GAF"/>
    <property type="match status" value="2"/>
</dbReference>
<protein>
    <recommendedName>
        <fullName evidence="2">histidine kinase</fullName>
        <ecNumber evidence="2">2.7.13.3</ecNumber>
    </recommendedName>
</protein>
<evidence type="ECO:0000313" key="10">
    <source>
        <dbReference type="EMBL" id="ABU57002.1"/>
    </source>
</evidence>
<dbReference type="STRING" id="383372.Rcas_0886"/>
<dbReference type="InterPro" id="IPR003018">
    <property type="entry name" value="GAF"/>
</dbReference>
<evidence type="ECO:0000256" key="6">
    <source>
        <dbReference type="ARBA" id="ARBA00023012"/>
    </source>
</evidence>
<dbReference type="eggNOG" id="COG4191">
    <property type="taxonomic scope" value="Bacteria"/>
</dbReference>
<evidence type="ECO:0000313" key="11">
    <source>
        <dbReference type="Proteomes" id="UP000000263"/>
    </source>
</evidence>
<dbReference type="Pfam" id="PF02518">
    <property type="entry name" value="HATPase_c"/>
    <property type="match status" value="1"/>
</dbReference>
<dbReference type="CDD" id="cd00082">
    <property type="entry name" value="HisKA"/>
    <property type="match status" value="1"/>
</dbReference>
<dbReference type="PRINTS" id="PR00344">
    <property type="entry name" value="BCTRLSENSOR"/>
</dbReference>
<dbReference type="Proteomes" id="UP000000263">
    <property type="component" value="Chromosome"/>
</dbReference>
<dbReference type="eggNOG" id="COG0745">
    <property type="taxonomic scope" value="Bacteria"/>
</dbReference>
<dbReference type="SMART" id="SM00387">
    <property type="entry name" value="HATPase_c"/>
    <property type="match status" value="1"/>
</dbReference>
<dbReference type="SUPFAM" id="SSF47384">
    <property type="entry name" value="Homodimeric domain of signal transducing histidine kinase"/>
    <property type="match status" value="1"/>
</dbReference>
<evidence type="ECO:0000259" key="8">
    <source>
        <dbReference type="PROSITE" id="PS50109"/>
    </source>
</evidence>
<evidence type="ECO:0000256" key="5">
    <source>
        <dbReference type="ARBA" id="ARBA00022777"/>
    </source>
</evidence>
<dbReference type="OrthoDB" id="9784397at2"/>
<dbReference type="EMBL" id="CP000804">
    <property type="protein sequence ID" value="ABU57002.1"/>
    <property type="molecule type" value="Genomic_DNA"/>
</dbReference>
<dbReference type="Pfam" id="PF13185">
    <property type="entry name" value="GAF_2"/>
    <property type="match status" value="1"/>
</dbReference>
<dbReference type="InterPro" id="IPR005467">
    <property type="entry name" value="His_kinase_dom"/>
</dbReference>
<keyword evidence="4" id="KW-0808">Transferase</keyword>
<dbReference type="HOGENOM" id="CLU_000445_114_51_0"/>
<dbReference type="RefSeq" id="WP_012119432.1">
    <property type="nucleotide sequence ID" value="NC_009767.1"/>
</dbReference>
<comment type="catalytic activity">
    <reaction evidence="1">
        <text>ATP + protein L-histidine = ADP + protein N-phospho-L-histidine.</text>
        <dbReference type="EC" id="2.7.13.3"/>
    </reaction>
</comment>
<dbReference type="InterPro" id="IPR000014">
    <property type="entry name" value="PAS"/>
</dbReference>
<dbReference type="InterPro" id="IPR004358">
    <property type="entry name" value="Sig_transdc_His_kin-like_C"/>
</dbReference>
<reference evidence="10 11" key="1">
    <citation type="submission" date="2007-08" db="EMBL/GenBank/DDBJ databases">
        <title>Complete sequence of Roseiflexus castenholzii DSM 13941.</title>
        <authorList>
            <consortium name="US DOE Joint Genome Institute"/>
            <person name="Copeland A."/>
            <person name="Lucas S."/>
            <person name="Lapidus A."/>
            <person name="Barry K."/>
            <person name="Glavina del Rio T."/>
            <person name="Dalin E."/>
            <person name="Tice H."/>
            <person name="Pitluck S."/>
            <person name="Thompson L.S."/>
            <person name="Brettin T."/>
            <person name="Bruce D."/>
            <person name="Detter J.C."/>
            <person name="Han C."/>
            <person name="Tapia R."/>
            <person name="Schmutz J."/>
            <person name="Larimer F."/>
            <person name="Land M."/>
            <person name="Hauser L."/>
            <person name="Kyrpides N."/>
            <person name="Mikhailova N."/>
            <person name="Bryant D.A."/>
            <person name="Hanada S."/>
            <person name="Tsukatani Y."/>
            <person name="Richardson P."/>
        </authorList>
    </citation>
    <scope>NUCLEOTIDE SEQUENCE [LARGE SCALE GENOMIC DNA]</scope>
    <source>
        <strain evidence="11">DSM 13941 / HLO8</strain>
    </source>
</reference>
<dbReference type="Gene3D" id="3.30.565.10">
    <property type="entry name" value="Histidine kinase-like ATPase, C-terminal domain"/>
    <property type="match status" value="1"/>
</dbReference>
<dbReference type="Gene3D" id="1.10.287.130">
    <property type="match status" value="1"/>
</dbReference>
<dbReference type="InterPro" id="IPR003594">
    <property type="entry name" value="HATPase_dom"/>
</dbReference>
<keyword evidence="5 10" id="KW-0418">Kinase</keyword>
<dbReference type="EC" id="2.7.13.3" evidence="2"/>
<evidence type="ECO:0000256" key="2">
    <source>
        <dbReference type="ARBA" id="ARBA00012438"/>
    </source>
</evidence>
<keyword evidence="3 7" id="KW-0597">Phosphoprotein</keyword>
<dbReference type="InterPro" id="IPR011006">
    <property type="entry name" value="CheY-like_superfamily"/>
</dbReference>
<feature type="domain" description="Response regulatory" evidence="9">
    <location>
        <begin position="722"/>
        <end position="838"/>
    </location>
</feature>
<dbReference type="SMART" id="SM00388">
    <property type="entry name" value="HisKA"/>
    <property type="match status" value="1"/>
</dbReference>
<evidence type="ECO:0000256" key="7">
    <source>
        <dbReference type="PROSITE-ProRule" id="PRU00169"/>
    </source>
</evidence>
<dbReference type="InterPro" id="IPR029016">
    <property type="entry name" value="GAF-like_dom_sf"/>
</dbReference>
<dbReference type="Pfam" id="PF13188">
    <property type="entry name" value="PAS_8"/>
    <property type="match status" value="1"/>
</dbReference>
<dbReference type="PROSITE" id="PS50110">
    <property type="entry name" value="RESPONSE_REGULATORY"/>
    <property type="match status" value="1"/>
</dbReference>
<dbReference type="SUPFAM" id="SSF52172">
    <property type="entry name" value="CheY-like"/>
    <property type="match status" value="1"/>
</dbReference>
<dbReference type="Gene3D" id="3.30.450.20">
    <property type="entry name" value="PAS domain"/>
    <property type="match status" value="1"/>
</dbReference>
<keyword evidence="6" id="KW-0902">Two-component regulatory system</keyword>
<evidence type="ECO:0000256" key="1">
    <source>
        <dbReference type="ARBA" id="ARBA00000085"/>
    </source>
</evidence>
<dbReference type="Pfam" id="PF00072">
    <property type="entry name" value="Response_reg"/>
    <property type="match status" value="1"/>
</dbReference>
<dbReference type="AlphaFoldDB" id="A7NHQ5"/>
<accession>A7NHQ5</accession>
<dbReference type="Gene3D" id="3.30.450.40">
    <property type="match status" value="2"/>
</dbReference>
<name>A7NHQ5_ROSCS</name>
<dbReference type="PANTHER" id="PTHR43547:SF2">
    <property type="entry name" value="HYBRID SIGNAL TRANSDUCTION HISTIDINE KINASE C"/>
    <property type="match status" value="1"/>
</dbReference>
<gene>
    <name evidence="10" type="ordered locus">Rcas_0886</name>
</gene>
<dbReference type="InterPro" id="IPR036890">
    <property type="entry name" value="HATPase_C_sf"/>
</dbReference>
<dbReference type="Pfam" id="PF01590">
    <property type="entry name" value="GAF"/>
    <property type="match status" value="1"/>
</dbReference>
<evidence type="ECO:0000259" key="9">
    <source>
        <dbReference type="PROSITE" id="PS50110"/>
    </source>
</evidence>
<dbReference type="KEGG" id="rca:Rcas_0886"/>
<sequence>MVCSPSYDQPDGTDLLYDVIDHIPAGILVVSLPEFRILAINARACVRFGIPITAHITGRLCSEVIPRFAEDRLDELWLSTAGIQTGNATPPTEVGGALTRRWNAYAVCDPSGRAVRLLLVWFEASVTPEHQFASSAQQITRALISILDRDQLLDLILEQLHGVVVYDRAMVVLRDEDGYYIAASRGLPAYNGRATKRVPATNRVLNQVEAAYEPVIVRGELEVEDLCGAQSNAHIWLGVPLRAQGDVVGILLLTNRSSNHYTRADAAQAQAFAAYAALVVRNAELYYRAREQSARLALVNRIARMITATHDLHAIFAHLIEHLHGVVPLDIAELALFDPATRRLTMIARHPPVSAADATNVDYSSEDALFLQRLIDQRQPRLLSPDDVAAPEIQQRLICAGIRSCLVVPIVDEGYTSGALLLGSHRTHAFPAIEIRMLADLAQHLAVAIQNAQLHQAREKALADLRLAQQRLIQSERLTAVGELVAGVAHELNNPLTAVLGFANILQQTAPTEYQHDLAMIVESATRARRIVQNLLTFARQRQVHREEVDLNLAVRQVLSLLAYHMRTHHIVVEERLKPNLPLTTADATAIKQVVLNLLNNAQQALASWHGERRILISTDSEWRDGQEWLILRISDTGPGIAPEHLPLIFEPFFTTKPVGEGTGLGLSICYGIVTQYHGHIHVHSVVGSGASFTVELPVQVCLESDAAGSAPTAVQPERQYHVLVVDDEAAIAELIARLLRERGYTVDICRDGATALDRINRTAYDLLICDVRMPGMSGDELFANLSQRAPHLTRRVLFVSGDTASYSTREFLERSGVRYVEKPFDAAEFVNIVRQVLAEPS</sequence>
<dbReference type="InterPro" id="IPR003661">
    <property type="entry name" value="HisK_dim/P_dom"/>
</dbReference>
<dbReference type="InterPro" id="IPR001789">
    <property type="entry name" value="Sig_transdc_resp-reg_receiver"/>
</dbReference>
<dbReference type="Gene3D" id="3.40.50.2300">
    <property type="match status" value="1"/>
</dbReference>
<evidence type="ECO:0000256" key="3">
    <source>
        <dbReference type="ARBA" id="ARBA00022553"/>
    </source>
</evidence>
<dbReference type="PANTHER" id="PTHR43547">
    <property type="entry name" value="TWO-COMPONENT HISTIDINE KINASE"/>
    <property type="match status" value="1"/>
</dbReference>
<dbReference type="SUPFAM" id="SSF55874">
    <property type="entry name" value="ATPase domain of HSP90 chaperone/DNA topoisomerase II/histidine kinase"/>
    <property type="match status" value="1"/>
</dbReference>
<feature type="modified residue" description="4-aspartylphosphate" evidence="7">
    <location>
        <position position="771"/>
    </location>
</feature>
<dbReference type="CDD" id="cd00156">
    <property type="entry name" value="REC"/>
    <property type="match status" value="1"/>
</dbReference>
<proteinExistence type="predicted"/>
<dbReference type="SMART" id="SM00448">
    <property type="entry name" value="REC"/>
    <property type="match status" value="1"/>
</dbReference>
<dbReference type="InterPro" id="IPR036097">
    <property type="entry name" value="HisK_dim/P_sf"/>
</dbReference>
<dbReference type="SUPFAM" id="SSF55781">
    <property type="entry name" value="GAF domain-like"/>
    <property type="match status" value="2"/>
</dbReference>